<name>A0A6A6EFR6_9PEZI</name>
<gene>
    <name evidence="2" type="ORF">K469DRAFT_736827</name>
</gene>
<protein>
    <submittedName>
        <fullName evidence="2">Uncharacterized protein</fullName>
    </submittedName>
</protein>
<feature type="chain" id="PRO_5025605259" evidence="1">
    <location>
        <begin position="19"/>
        <end position="284"/>
    </location>
</feature>
<dbReference type="EMBL" id="ML994620">
    <property type="protein sequence ID" value="KAF2189488.1"/>
    <property type="molecule type" value="Genomic_DNA"/>
</dbReference>
<feature type="signal peptide" evidence="1">
    <location>
        <begin position="1"/>
        <end position="18"/>
    </location>
</feature>
<evidence type="ECO:0000256" key="1">
    <source>
        <dbReference type="SAM" id="SignalP"/>
    </source>
</evidence>
<dbReference type="Proteomes" id="UP000800200">
    <property type="component" value="Unassembled WGS sequence"/>
</dbReference>
<dbReference type="PANTHER" id="PTHR39599:SF1">
    <property type="entry name" value="GPI-ANCHORED PROTEIN (EUROFUNG)"/>
    <property type="match status" value="1"/>
</dbReference>
<reference evidence="2" key="1">
    <citation type="journal article" date="2020" name="Stud. Mycol.">
        <title>101 Dothideomycetes genomes: a test case for predicting lifestyles and emergence of pathogens.</title>
        <authorList>
            <person name="Haridas S."/>
            <person name="Albert R."/>
            <person name="Binder M."/>
            <person name="Bloem J."/>
            <person name="Labutti K."/>
            <person name="Salamov A."/>
            <person name="Andreopoulos B."/>
            <person name="Baker S."/>
            <person name="Barry K."/>
            <person name="Bills G."/>
            <person name="Bluhm B."/>
            <person name="Cannon C."/>
            <person name="Castanera R."/>
            <person name="Culley D."/>
            <person name="Daum C."/>
            <person name="Ezra D."/>
            <person name="Gonzalez J."/>
            <person name="Henrissat B."/>
            <person name="Kuo A."/>
            <person name="Liang C."/>
            <person name="Lipzen A."/>
            <person name="Lutzoni F."/>
            <person name="Magnuson J."/>
            <person name="Mondo S."/>
            <person name="Nolan M."/>
            <person name="Ohm R."/>
            <person name="Pangilinan J."/>
            <person name="Park H.-J."/>
            <person name="Ramirez L."/>
            <person name="Alfaro M."/>
            <person name="Sun H."/>
            <person name="Tritt A."/>
            <person name="Yoshinaga Y."/>
            <person name="Zwiers L.-H."/>
            <person name="Turgeon B."/>
            <person name="Goodwin S."/>
            <person name="Spatafora J."/>
            <person name="Crous P."/>
            <person name="Grigoriev I."/>
        </authorList>
    </citation>
    <scope>NUCLEOTIDE SEQUENCE</scope>
    <source>
        <strain evidence="2">CBS 207.26</strain>
    </source>
</reference>
<proteinExistence type="predicted"/>
<dbReference type="PANTHER" id="PTHR39599">
    <property type="entry name" value="GPI-ANCHORED PROTEIN (EUROFUNG)-RELATED-RELATED"/>
    <property type="match status" value="1"/>
</dbReference>
<evidence type="ECO:0000313" key="3">
    <source>
        <dbReference type="Proteomes" id="UP000800200"/>
    </source>
</evidence>
<dbReference type="OrthoDB" id="5410926at2759"/>
<keyword evidence="1" id="KW-0732">Signal</keyword>
<accession>A0A6A6EFR6</accession>
<sequence>MTTCSPNVLLFLFAIASATPNFLAAFIEPLLEGPPAQNNDTIAEAGLELVKRQSGCANGYSSCANLGAPGLCCRSNSVCSADAVGHVACCPLGAACTGTIDGVNGGSIATASNTGNPAATSTVPYVIASTTQNGVSIGTATATEFVQQSGASSYVRSTVSNQFYPFAFIPTTYTNAAACSSAYTSCQTDAASCTAALANGVQGITVSAPNGGATITAIASVGPQSASSICQSLSSQACYGLQVEACQAFGNGNGGNQNSGRNLCGNLYVIGAGVAVGIAGQMLR</sequence>
<organism evidence="2 3">
    <name type="scientific">Zopfia rhizophila CBS 207.26</name>
    <dbReference type="NCBI Taxonomy" id="1314779"/>
    <lineage>
        <taxon>Eukaryota</taxon>
        <taxon>Fungi</taxon>
        <taxon>Dikarya</taxon>
        <taxon>Ascomycota</taxon>
        <taxon>Pezizomycotina</taxon>
        <taxon>Dothideomycetes</taxon>
        <taxon>Dothideomycetes incertae sedis</taxon>
        <taxon>Zopfiaceae</taxon>
        <taxon>Zopfia</taxon>
    </lineage>
</organism>
<keyword evidence="3" id="KW-1185">Reference proteome</keyword>
<evidence type="ECO:0000313" key="2">
    <source>
        <dbReference type="EMBL" id="KAF2189488.1"/>
    </source>
</evidence>
<dbReference type="AlphaFoldDB" id="A0A6A6EFR6"/>